<reference evidence="1" key="1">
    <citation type="submission" date="2016-10" db="EMBL/GenBank/DDBJ databases">
        <title>Sequence of Gallionella enrichment culture.</title>
        <authorList>
            <person name="Poehlein A."/>
            <person name="Muehling M."/>
            <person name="Daniel R."/>
        </authorList>
    </citation>
    <scope>NUCLEOTIDE SEQUENCE</scope>
</reference>
<name>A0A1J5R5S2_9ZZZZ</name>
<dbReference type="AlphaFoldDB" id="A0A1J5R5S2"/>
<protein>
    <submittedName>
        <fullName evidence="1">Uncharacterized protein</fullName>
    </submittedName>
</protein>
<accession>A0A1J5R5S2</accession>
<organism evidence="1">
    <name type="scientific">mine drainage metagenome</name>
    <dbReference type="NCBI Taxonomy" id="410659"/>
    <lineage>
        <taxon>unclassified sequences</taxon>
        <taxon>metagenomes</taxon>
        <taxon>ecological metagenomes</taxon>
    </lineage>
</organism>
<proteinExistence type="predicted"/>
<evidence type="ECO:0000313" key="1">
    <source>
        <dbReference type="EMBL" id="OIQ87372.1"/>
    </source>
</evidence>
<comment type="caution">
    <text evidence="1">The sequence shown here is derived from an EMBL/GenBank/DDBJ whole genome shotgun (WGS) entry which is preliminary data.</text>
</comment>
<dbReference type="EMBL" id="MLJW01000425">
    <property type="protein sequence ID" value="OIQ87372.1"/>
    <property type="molecule type" value="Genomic_DNA"/>
</dbReference>
<sequence length="81" mass="9523">MAVARKVHNSNRLAGETIHEWYARTMEIWHEQMRGMMGSDAAKQLYEDVGGHHLKRLRELERRERAIGRRLFTGHHAARFG</sequence>
<gene>
    <name evidence="1" type="ORF">GALL_307500</name>
</gene>